<dbReference type="OrthoDB" id="1750865at2"/>
<organism evidence="1 2">
    <name type="scientific">Romboutsia maritimum</name>
    <dbReference type="NCBI Taxonomy" id="2020948"/>
    <lineage>
        <taxon>Bacteria</taxon>
        <taxon>Bacillati</taxon>
        <taxon>Bacillota</taxon>
        <taxon>Clostridia</taxon>
        <taxon>Peptostreptococcales</taxon>
        <taxon>Peptostreptococcaceae</taxon>
        <taxon>Romboutsia</taxon>
    </lineage>
</organism>
<evidence type="ECO:0000313" key="1">
    <source>
        <dbReference type="EMBL" id="RDY24579.1"/>
    </source>
</evidence>
<protein>
    <submittedName>
        <fullName evidence="1">Zinc ribbon domain-containing protein</fullName>
    </submittedName>
</protein>
<accession>A0A371IVT3</accession>
<dbReference type="Proteomes" id="UP000243494">
    <property type="component" value="Unassembled WGS sequence"/>
</dbReference>
<dbReference type="RefSeq" id="WP_095405965.1">
    <property type="nucleotide sequence ID" value="NZ_NOJZ02000002.1"/>
</dbReference>
<evidence type="ECO:0000313" key="2">
    <source>
        <dbReference type="Proteomes" id="UP000243494"/>
    </source>
</evidence>
<sequence>MDLDKKKEKISIFKEELEIKKEIEQDNLEKTNILLELGILTYEKFRKQEVYDSSFDDMCQELLDLDKKIYENNLRIENLRKSQIQIKCECNNELSVSDKFCPECGKKVCLEEENMMICEFCESKIDNDSIYCICCGKKI</sequence>
<name>A0A371IVT3_9FIRM</name>
<dbReference type="EMBL" id="NOJZ02000002">
    <property type="protein sequence ID" value="RDY24579.1"/>
    <property type="molecule type" value="Genomic_DNA"/>
</dbReference>
<gene>
    <name evidence="1" type="ORF">CHF27_002755</name>
</gene>
<comment type="caution">
    <text evidence="1">The sequence shown here is derived from an EMBL/GenBank/DDBJ whole genome shotgun (WGS) entry which is preliminary data.</text>
</comment>
<reference evidence="1 2" key="1">
    <citation type="journal article" date="2017" name="Genome Announc.">
        <title>Draft Genome Sequence of Romboutsia maritimum sp. nov. Strain CCRI-22766(T), Isolated from Coastal Estuarine Mud.</title>
        <authorList>
            <person name="Maheux A.F."/>
            <person name="Boudreau D.K."/>
            <person name="Berube E."/>
            <person name="Boissinot M."/>
            <person name="Raymond F."/>
            <person name="Brodeur S."/>
            <person name="Corbeil J."/>
            <person name="Brightwell G."/>
            <person name="Broda D."/>
            <person name="Omar R.F."/>
            <person name="Bergeron M.G."/>
        </authorList>
    </citation>
    <scope>NUCLEOTIDE SEQUENCE [LARGE SCALE GENOMIC DNA]</scope>
    <source>
        <strain evidence="1 2">CCRI-22766</strain>
    </source>
</reference>
<keyword evidence="2" id="KW-1185">Reference proteome</keyword>
<dbReference type="AlphaFoldDB" id="A0A371IVT3"/>
<proteinExistence type="predicted"/>